<keyword evidence="3" id="KW-1185">Reference proteome</keyword>
<evidence type="ECO:0000313" key="3">
    <source>
        <dbReference type="Proteomes" id="UP000005237"/>
    </source>
</evidence>
<accession>A0A8R1IJA8</accession>
<evidence type="ECO:0000256" key="1">
    <source>
        <dbReference type="SAM" id="MobiDB-lite"/>
    </source>
</evidence>
<proteinExistence type="predicted"/>
<dbReference type="AlphaFoldDB" id="A0A8R1IJA8"/>
<dbReference type="Proteomes" id="UP000005237">
    <property type="component" value="Unassembled WGS sequence"/>
</dbReference>
<name>A0A8R1IJA8_CAEJA</name>
<dbReference type="EnsemblMetazoa" id="CJA34065.1">
    <property type="protein sequence ID" value="CJA34065.1"/>
    <property type="gene ID" value="WBGene00209912"/>
</dbReference>
<protein>
    <submittedName>
        <fullName evidence="2">Uncharacterized protein</fullName>
    </submittedName>
</protein>
<sequence length="73" mass="7953">MLLSLKQMIRSMTLTMGSVRTGITVARFQDSGKEEDLKDSQNKIESGSARAGKKEEDDVGGTTKGGSEWPTKF</sequence>
<feature type="region of interest" description="Disordered" evidence="1">
    <location>
        <begin position="29"/>
        <end position="73"/>
    </location>
</feature>
<evidence type="ECO:0000313" key="2">
    <source>
        <dbReference type="EnsemblMetazoa" id="CJA34065.1"/>
    </source>
</evidence>
<reference evidence="2" key="2">
    <citation type="submission" date="2022-06" db="UniProtKB">
        <authorList>
            <consortium name="EnsemblMetazoa"/>
        </authorList>
    </citation>
    <scope>IDENTIFICATION</scope>
    <source>
        <strain evidence="2">DF5081</strain>
    </source>
</reference>
<reference evidence="3" key="1">
    <citation type="submission" date="2010-08" db="EMBL/GenBank/DDBJ databases">
        <authorList>
            <consortium name="Caenorhabditis japonica Sequencing Consortium"/>
            <person name="Wilson R.K."/>
        </authorList>
    </citation>
    <scope>NUCLEOTIDE SEQUENCE [LARGE SCALE GENOMIC DNA]</scope>
    <source>
        <strain evidence="3">DF5081</strain>
    </source>
</reference>
<feature type="compositionally biased region" description="Basic and acidic residues" evidence="1">
    <location>
        <begin position="30"/>
        <end position="42"/>
    </location>
</feature>
<organism evidence="2 3">
    <name type="scientific">Caenorhabditis japonica</name>
    <dbReference type="NCBI Taxonomy" id="281687"/>
    <lineage>
        <taxon>Eukaryota</taxon>
        <taxon>Metazoa</taxon>
        <taxon>Ecdysozoa</taxon>
        <taxon>Nematoda</taxon>
        <taxon>Chromadorea</taxon>
        <taxon>Rhabditida</taxon>
        <taxon>Rhabditina</taxon>
        <taxon>Rhabditomorpha</taxon>
        <taxon>Rhabditoidea</taxon>
        <taxon>Rhabditidae</taxon>
        <taxon>Peloderinae</taxon>
        <taxon>Caenorhabditis</taxon>
    </lineage>
</organism>